<dbReference type="RefSeq" id="WP_191838299.1">
    <property type="nucleotide sequence ID" value="NZ_BAAALB010000003.1"/>
</dbReference>
<dbReference type="AlphaFoldDB" id="A0A8J3JWN1"/>
<reference evidence="1 2" key="1">
    <citation type="submission" date="2021-01" db="EMBL/GenBank/DDBJ databases">
        <title>Whole genome shotgun sequence of Catellatospora chokoriensis NBRC 107358.</title>
        <authorList>
            <person name="Komaki H."/>
            <person name="Tamura T."/>
        </authorList>
    </citation>
    <scope>NUCLEOTIDE SEQUENCE [LARGE SCALE GENOMIC DNA]</scope>
    <source>
        <strain evidence="1 2">NBRC 107358</strain>
    </source>
</reference>
<proteinExistence type="predicted"/>
<name>A0A8J3JWN1_9ACTN</name>
<dbReference type="EMBL" id="BONG01000045">
    <property type="protein sequence ID" value="GIF92436.1"/>
    <property type="molecule type" value="Genomic_DNA"/>
</dbReference>
<accession>A0A8J3JWN1</accession>
<gene>
    <name evidence="1" type="ORF">Cch02nite_58800</name>
</gene>
<sequence length="196" mass="21605">MRRRWWVGLVAVALVAAGLVVAYRRRIAPPYETVTGEPYTIALDANGCPMIPERPRFVDAPGELVPPDPVEVVLCSLPTELLPPSAVPSVPLKRVLTAGAAEFAAILNRLPDRNAAWRDWQRRHSGLWPDSASSRVTVCPAIGYEYDFTYLLRYADRPPVALVSTCDTGGLTTGARTRIDVARPHVMDEFVRLSQT</sequence>
<dbReference type="Proteomes" id="UP000619293">
    <property type="component" value="Unassembled WGS sequence"/>
</dbReference>
<organism evidence="1 2">
    <name type="scientific">Catellatospora chokoriensis</name>
    <dbReference type="NCBI Taxonomy" id="310353"/>
    <lineage>
        <taxon>Bacteria</taxon>
        <taxon>Bacillati</taxon>
        <taxon>Actinomycetota</taxon>
        <taxon>Actinomycetes</taxon>
        <taxon>Micromonosporales</taxon>
        <taxon>Micromonosporaceae</taxon>
        <taxon>Catellatospora</taxon>
    </lineage>
</organism>
<protein>
    <submittedName>
        <fullName evidence="1">Uncharacterized protein</fullName>
    </submittedName>
</protein>
<evidence type="ECO:0000313" key="1">
    <source>
        <dbReference type="EMBL" id="GIF92436.1"/>
    </source>
</evidence>
<evidence type="ECO:0000313" key="2">
    <source>
        <dbReference type="Proteomes" id="UP000619293"/>
    </source>
</evidence>
<comment type="caution">
    <text evidence="1">The sequence shown here is derived from an EMBL/GenBank/DDBJ whole genome shotgun (WGS) entry which is preliminary data.</text>
</comment>
<keyword evidence="2" id="KW-1185">Reference proteome</keyword>